<name>A0A915ID61_ROMCU</name>
<reference evidence="2" key="1">
    <citation type="submission" date="2022-11" db="UniProtKB">
        <authorList>
            <consortium name="WormBaseParasite"/>
        </authorList>
    </citation>
    <scope>IDENTIFICATION</scope>
</reference>
<dbReference type="Proteomes" id="UP000887565">
    <property type="component" value="Unplaced"/>
</dbReference>
<protein>
    <submittedName>
        <fullName evidence="2">Uncharacterized protein</fullName>
    </submittedName>
</protein>
<dbReference type="AlphaFoldDB" id="A0A915ID61"/>
<evidence type="ECO:0000313" key="2">
    <source>
        <dbReference type="WBParaSite" id="nRc.2.0.1.t12120-RA"/>
    </source>
</evidence>
<organism evidence="1 2">
    <name type="scientific">Romanomermis culicivorax</name>
    <name type="common">Nematode worm</name>
    <dbReference type="NCBI Taxonomy" id="13658"/>
    <lineage>
        <taxon>Eukaryota</taxon>
        <taxon>Metazoa</taxon>
        <taxon>Ecdysozoa</taxon>
        <taxon>Nematoda</taxon>
        <taxon>Enoplea</taxon>
        <taxon>Dorylaimia</taxon>
        <taxon>Mermithida</taxon>
        <taxon>Mermithoidea</taxon>
        <taxon>Mermithidae</taxon>
        <taxon>Romanomermis</taxon>
    </lineage>
</organism>
<dbReference type="WBParaSite" id="nRc.2.0.1.t12120-RA">
    <property type="protein sequence ID" value="nRc.2.0.1.t12120-RA"/>
    <property type="gene ID" value="nRc.2.0.1.g12120"/>
</dbReference>
<proteinExistence type="predicted"/>
<accession>A0A915ID61</accession>
<evidence type="ECO:0000313" key="1">
    <source>
        <dbReference type="Proteomes" id="UP000887565"/>
    </source>
</evidence>
<keyword evidence="1" id="KW-1185">Reference proteome</keyword>
<sequence length="136" mass="14225">MSNNSSKFENIKFTVSDGTIALFISVNVDDDDDVVSCDGSTVVVFDADVGVVVDFVVVADGGEDVVFAEAAAVVDDVKEKLALVNRRDDFFCSLALTLRTPSGGVEGGDVVRLNIELPLLQGDDAVDRSAVAAAPN</sequence>